<gene>
    <name evidence="2" type="ORF">H1W37_04170</name>
</gene>
<feature type="transmembrane region" description="Helical" evidence="1">
    <location>
        <begin position="118"/>
        <end position="137"/>
    </location>
</feature>
<dbReference type="AlphaFoldDB" id="A0A838XV22"/>
<feature type="transmembrane region" description="Helical" evidence="1">
    <location>
        <begin position="240"/>
        <end position="262"/>
    </location>
</feature>
<keyword evidence="1" id="KW-1133">Transmembrane helix</keyword>
<feature type="transmembrane region" description="Helical" evidence="1">
    <location>
        <begin position="88"/>
        <end position="106"/>
    </location>
</feature>
<sequence length="386" mass="37893">MAAAMGIGRFALTPLLPFMIEGIPLSAAEGGLIASANYLGYLAGALAAMRGGTDHLRRGFFLALAASAVTSAVMGLGDSLLFLSLVRFAGGVASAYVLVFSSVLVLEQLAREGRPGLSAVHFAGVGLGIALSAAVVGTLSRLGVSWPGLWLSAGAVSALLCLLVGISLGAHRRAGGTRPPEGAASAARSVATGQGGNGAMAAPAPSAALLRLSLAYGLFGVGYVVTATFLTTILRTSEGLAALEAPIWALVGLCAAISILVWNRVAARIGGGRAFALACVLEAVGVVASVTVSGVGGFVLAAILFGSTFMGITALGLLEARRLSAANPRKALGVMTACFGAGQAIGPVLAGVGADLSGSFVLPSLAAAAALVLAAGLVGIGGEEVG</sequence>
<keyword evidence="3" id="KW-1185">Reference proteome</keyword>
<evidence type="ECO:0000313" key="3">
    <source>
        <dbReference type="Proteomes" id="UP000559404"/>
    </source>
</evidence>
<dbReference type="InterPro" id="IPR036259">
    <property type="entry name" value="MFS_trans_sf"/>
</dbReference>
<dbReference type="EMBL" id="JACEON010000003">
    <property type="protein sequence ID" value="MBA4610833.1"/>
    <property type="molecule type" value="Genomic_DNA"/>
</dbReference>
<dbReference type="GO" id="GO:0005886">
    <property type="term" value="C:plasma membrane"/>
    <property type="evidence" value="ECO:0007669"/>
    <property type="project" value="TreeGrafter"/>
</dbReference>
<dbReference type="Gene3D" id="1.20.1250.20">
    <property type="entry name" value="MFS general substrate transporter like domains"/>
    <property type="match status" value="2"/>
</dbReference>
<dbReference type="InterPro" id="IPR020610">
    <property type="entry name" value="Thiolase_AS"/>
</dbReference>
<feature type="transmembrane region" description="Helical" evidence="1">
    <location>
        <begin position="32"/>
        <end position="49"/>
    </location>
</feature>
<comment type="caution">
    <text evidence="2">The sequence shown here is derived from an EMBL/GenBank/DDBJ whole genome shotgun (WGS) entry which is preliminary data.</text>
</comment>
<feature type="transmembrane region" description="Helical" evidence="1">
    <location>
        <begin position="274"/>
        <end position="292"/>
    </location>
</feature>
<feature type="transmembrane region" description="Helical" evidence="1">
    <location>
        <begin position="360"/>
        <end position="380"/>
    </location>
</feature>
<evidence type="ECO:0000256" key="1">
    <source>
        <dbReference type="SAM" id="Phobius"/>
    </source>
</evidence>
<feature type="transmembrane region" description="Helical" evidence="1">
    <location>
        <begin position="214"/>
        <end position="234"/>
    </location>
</feature>
<accession>A0A838XV22</accession>
<feature type="transmembrane region" description="Helical" evidence="1">
    <location>
        <begin position="298"/>
        <end position="320"/>
    </location>
</feature>
<dbReference type="PROSITE" id="PS00099">
    <property type="entry name" value="THIOLASE_3"/>
    <property type="match status" value="1"/>
</dbReference>
<name>A0A838XV22_9HYPH</name>
<organism evidence="2 3">
    <name type="scientific">Stappia taiwanensis</name>
    <dbReference type="NCBI Taxonomy" id="992267"/>
    <lineage>
        <taxon>Bacteria</taxon>
        <taxon>Pseudomonadati</taxon>
        <taxon>Pseudomonadota</taxon>
        <taxon>Alphaproteobacteria</taxon>
        <taxon>Hyphomicrobiales</taxon>
        <taxon>Stappiaceae</taxon>
        <taxon>Stappia</taxon>
    </lineage>
</organism>
<protein>
    <submittedName>
        <fullName evidence="2">YbfB/YjiJ family MFS transporter</fullName>
    </submittedName>
</protein>
<dbReference type="SUPFAM" id="SSF103473">
    <property type="entry name" value="MFS general substrate transporter"/>
    <property type="match status" value="1"/>
</dbReference>
<feature type="transmembrane region" description="Helical" evidence="1">
    <location>
        <begin position="61"/>
        <end position="82"/>
    </location>
</feature>
<dbReference type="Proteomes" id="UP000559404">
    <property type="component" value="Unassembled WGS sequence"/>
</dbReference>
<reference evidence="2 3" key="1">
    <citation type="submission" date="2020-07" db="EMBL/GenBank/DDBJ databases">
        <authorList>
            <person name="Li M."/>
        </authorList>
    </citation>
    <scope>NUCLEOTIDE SEQUENCE [LARGE SCALE GENOMIC DNA]</scope>
    <source>
        <strain evidence="2 3">DSM 23284</strain>
    </source>
</reference>
<keyword evidence="1" id="KW-0472">Membrane</keyword>
<keyword evidence="1" id="KW-0812">Transmembrane</keyword>
<dbReference type="PANTHER" id="PTHR23537:SF1">
    <property type="entry name" value="SUGAR TRANSPORTER"/>
    <property type="match status" value="1"/>
</dbReference>
<feature type="transmembrane region" description="Helical" evidence="1">
    <location>
        <begin position="149"/>
        <end position="170"/>
    </location>
</feature>
<dbReference type="InterPro" id="IPR010645">
    <property type="entry name" value="MFS_4"/>
</dbReference>
<dbReference type="PANTHER" id="PTHR23537">
    <property type="match status" value="1"/>
</dbReference>
<proteinExistence type="predicted"/>
<dbReference type="Pfam" id="PF06779">
    <property type="entry name" value="MFS_4"/>
    <property type="match status" value="1"/>
</dbReference>
<dbReference type="GO" id="GO:0016747">
    <property type="term" value="F:acyltransferase activity, transferring groups other than amino-acyl groups"/>
    <property type="evidence" value="ECO:0007669"/>
    <property type="project" value="InterPro"/>
</dbReference>
<feature type="transmembrane region" description="Helical" evidence="1">
    <location>
        <begin position="332"/>
        <end position="354"/>
    </location>
</feature>
<reference evidence="2 3" key="2">
    <citation type="submission" date="2020-08" db="EMBL/GenBank/DDBJ databases">
        <title>Stappia taiwanensis sp. nov., isolated from a coastal thermal spring.</title>
        <authorList>
            <person name="Kampfer P."/>
        </authorList>
    </citation>
    <scope>NUCLEOTIDE SEQUENCE [LARGE SCALE GENOMIC DNA]</scope>
    <source>
        <strain evidence="2 3">DSM 23284</strain>
    </source>
</reference>
<evidence type="ECO:0000313" key="2">
    <source>
        <dbReference type="EMBL" id="MBA4610833.1"/>
    </source>
</evidence>